<name>A0A921R9U6_SORBI</name>
<proteinExistence type="predicted"/>
<dbReference type="AlphaFoldDB" id="A0A921R9U6"/>
<dbReference type="EMBL" id="CM027682">
    <property type="protein sequence ID" value="KAG0536120.1"/>
    <property type="molecule type" value="Genomic_DNA"/>
</dbReference>
<sequence length="67" mass="7548">MTAATSGWRTMTFGCFNSHYQSKVKKAPNKRRIGGFWFTQNGKMSPLVPLYSSFSFSSIMHNAIVPL</sequence>
<protein>
    <submittedName>
        <fullName evidence="1">Uncharacterized protein</fullName>
    </submittedName>
</protein>
<accession>A0A921R9U6</accession>
<dbReference type="Proteomes" id="UP000807115">
    <property type="component" value="Chromosome 3"/>
</dbReference>
<evidence type="ECO:0000313" key="1">
    <source>
        <dbReference type="EMBL" id="KAG0536120.1"/>
    </source>
</evidence>
<comment type="caution">
    <text evidence="1">The sequence shown here is derived from an EMBL/GenBank/DDBJ whole genome shotgun (WGS) entry which is preliminary data.</text>
</comment>
<organism evidence="1 2">
    <name type="scientific">Sorghum bicolor</name>
    <name type="common">Sorghum</name>
    <name type="synonym">Sorghum vulgare</name>
    <dbReference type="NCBI Taxonomy" id="4558"/>
    <lineage>
        <taxon>Eukaryota</taxon>
        <taxon>Viridiplantae</taxon>
        <taxon>Streptophyta</taxon>
        <taxon>Embryophyta</taxon>
        <taxon>Tracheophyta</taxon>
        <taxon>Spermatophyta</taxon>
        <taxon>Magnoliopsida</taxon>
        <taxon>Liliopsida</taxon>
        <taxon>Poales</taxon>
        <taxon>Poaceae</taxon>
        <taxon>PACMAD clade</taxon>
        <taxon>Panicoideae</taxon>
        <taxon>Andropogonodae</taxon>
        <taxon>Andropogoneae</taxon>
        <taxon>Sorghinae</taxon>
        <taxon>Sorghum</taxon>
    </lineage>
</organism>
<evidence type="ECO:0000313" key="2">
    <source>
        <dbReference type="Proteomes" id="UP000807115"/>
    </source>
</evidence>
<reference evidence="1" key="1">
    <citation type="journal article" date="2019" name="BMC Genomics">
        <title>A new reference genome for Sorghum bicolor reveals high levels of sequence similarity between sweet and grain genotypes: implications for the genetics of sugar metabolism.</title>
        <authorList>
            <person name="Cooper E.A."/>
            <person name="Brenton Z.W."/>
            <person name="Flinn B.S."/>
            <person name="Jenkins J."/>
            <person name="Shu S."/>
            <person name="Flowers D."/>
            <person name="Luo F."/>
            <person name="Wang Y."/>
            <person name="Xia P."/>
            <person name="Barry K."/>
            <person name="Daum C."/>
            <person name="Lipzen A."/>
            <person name="Yoshinaga Y."/>
            <person name="Schmutz J."/>
            <person name="Saski C."/>
            <person name="Vermerris W."/>
            <person name="Kresovich S."/>
        </authorList>
    </citation>
    <scope>NUCLEOTIDE SEQUENCE</scope>
</reference>
<gene>
    <name evidence="1" type="ORF">BDA96_03G037400</name>
</gene>
<reference evidence="1" key="2">
    <citation type="submission" date="2020-10" db="EMBL/GenBank/DDBJ databases">
        <authorList>
            <person name="Cooper E.A."/>
            <person name="Brenton Z.W."/>
            <person name="Flinn B.S."/>
            <person name="Jenkins J."/>
            <person name="Shu S."/>
            <person name="Flowers D."/>
            <person name="Luo F."/>
            <person name="Wang Y."/>
            <person name="Xia P."/>
            <person name="Barry K."/>
            <person name="Daum C."/>
            <person name="Lipzen A."/>
            <person name="Yoshinaga Y."/>
            <person name="Schmutz J."/>
            <person name="Saski C."/>
            <person name="Vermerris W."/>
            <person name="Kresovich S."/>
        </authorList>
    </citation>
    <scope>NUCLEOTIDE SEQUENCE</scope>
</reference>